<name>A0ABT1Z2F5_9RHOB</name>
<evidence type="ECO:0000313" key="3">
    <source>
        <dbReference type="EMBL" id="MCR8827322.1"/>
    </source>
</evidence>
<dbReference type="EMBL" id="JANKJG010000009">
    <property type="protein sequence ID" value="MCR8827322.1"/>
    <property type="molecule type" value="Genomic_DNA"/>
</dbReference>
<dbReference type="RefSeq" id="WP_258295095.1">
    <property type="nucleotide sequence ID" value="NZ_JANKJG010000009.1"/>
</dbReference>
<protein>
    <submittedName>
        <fullName evidence="3">Pyridoxamine 5'-phosphate oxidase family protein</fullName>
    </submittedName>
</protein>
<evidence type="ECO:0000259" key="2">
    <source>
        <dbReference type="Pfam" id="PF01243"/>
    </source>
</evidence>
<dbReference type="PANTHER" id="PTHR42815:SF2">
    <property type="entry name" value="FAD-BINDING, PUTATIVE (AFU_ORTHOLOGUE AFUA_6G07600)-RELATED"/>
    <property type="match status" value="1"/>
</dbReference>
<comment type="caution">
    <text evidence="3">The sequence shown here is derived from an EMBL/GenBank/DDBJ whole genome shotgun (WGS) entry which is preliminary data.</text>
</comment>
<dbReference type="PANTHER" id="PTHR42815">
    <property type="entry name" value="FAD-BINDING, PUTATIVE (AFU_ORTHOLOGUE AFUA_6G07600)-RELATED"/>
    <property type="match status" value="1"/>
</dbReference>
<gene>
    <name evidence="3" type="ORF">NTA49_12325</name>
</gene>
<evidence type="ECO:0000256" key="1">
    <source>
        <dbReference type="SAM" id="Coils"/>
    </source>
</evidence>
<dbReference type="InterPro" id="IPR011576">
    <property type="entry name" value="Pyridox_Oxase_N"/>
</dbReference>
<feature type="domain" description="Pyridoxamine 5'-phosphate oxidase N-terminal" evidence="2">
    <location>
        <begin position="46"/>
        <end position="140"/>
    </location>
</feature>
<dbReference type="SUPFAM" id="SSF50475">
    <property type="entry name" value="FMN-binding split barrel"/>
    <property type="match status" value="1"/>
</dbReference>
<accession>A0ABT1Z2F5</accession>
<dbReference type="Proteomes" id="UP001165396">
    <property type="component" value="Unassembled WGS sequence"/>
</dbReference>
<keyword evidence="1" id="KW-0175">Coiled coil</keyword>
<reference evidence="3" key="1">
    <citation type="submission" date="2022-07" db="EMBL/GenBank/DDBJ databases">
        <title>Pseudosulfitobacter sp. strain AP-MA-4, whole genome sequence.</title>
        <authorList>
            <person name="Jiang Y."/>
        </authorList>
    </citation>
    <scope>NUCLEOTIDE SEQUENCE</scope>
    <source>
        <strain evidence="3">AP-MA-4</strain>
    </source>
</reference>
<sequence length="206" mass="23331">MPNAYAEIAFTPLVREEQQRFGSADAYARVLSPERDDGAELGPREAAFLSARDGVFQATVSETGWPYVQFRGGAPGFLKVIDQRTIGYADYRGNRQYISVGNLRHDDRVSIIAVDYACRERLKLWGHVRITEDADVVDLLNGVDGPRAERGIIIRIDAFDWNCPKHIPIRLTEAEREREISRLRDRIAGLERDLARKTSSERELSA</sequence>
<dbReference type="Pfam" id="PF01243">
    <property type="entry name" value="PNPOx_N"/>
    <property type="match status" value="1"/>
</dbReference>
<keyword evidence="4" id="KW-1185">Reference proteome</keyword>
<dbReference type="Gene3D" id="2.30.110.10">
    <property type="entry name" value="Electron Transport, Fmn-binding Protein, Chain A"/>
    <property type="match status" value="1"/>
</dbReference>
<feature type="coiled-coil region" evidence="1">
    <location>
        <begin position="173"/>
        <end position="200"/>
    </location>
</feature>
<evidence type="ECO:0000313" key="4">
    <source>
        <dbReference type="Proteomes" id="UP001165396"/>
    </source>
</evidence>
<dbReference type="InterPro" id="IPR012349">
    <property type="entry name" value="Split_barrel_FMN-bd"/>
</dbReference>
<organism evidence="3 4">
    <name type="scientific">Pseudosulfitobacter koreensis</name>
    <dbReference type="NCBI Taxonomy" id="2968472"/>
    <lineage>
        <taxon>Bacteria</taxon>
        <taxon>Pseudomonadati</taxon>
        <taxon>Pseudomonadota</taxon>
        <taxon>Alphaproteobacteria</taxon>
        <taxon>Rhodobacterales</taxon>
        <taxon>Roseobacteraceae</taxon>
        <taxon>Pseudosulfitobacter</taxon>
    </lineage>
</organism>
<proteinExistence type="predicted"/>